<comment type="caution">
    <text evidence="2">The sequence shown here is derived from an EMBL/GenBank/DDBJ whole genome shotgun (WGS) entry which is preliminary data.</text>
</comment>
<gene>
    <name evidence="2" type="ORF">HMPREF3200_01170</name>
</gene>
<protein>
    <recommendedName>
        <fullName evidence="4">Asp23/Gls24 family envelope stress response protein</fullName>
    </recommendedName>
</protein>
<evidence type="ECO:0000256" key="1">
    <source>
        <dbReference type="ARBA" id="ARBA00005721"/>
    </source>
</evidence>
<dbReference type="EMBL" id="LRPM01000046">
    <property type="protein sequence ID" value="KWZ77699.1"/>
    <property type="molecule type" value="Genomic_DNA"/>
</dbReference>
<accession>A0A133KDR1</accession>
<evidence type="ECO:0008006" key="4">
    <source>
        <dbReference type="Google" id="ProtNLM"/>
    </source>
</evidence>
<dbReference type="OrthoDB" id="9791482at2"/>
<name>A0A133KDR1_9FIRM</name>
<dbReference type="Pfam" id="PF03780">
    <property type="entry name" value="Asp23"/>
    <property type="match status" value="1"/>
</dbReference>
<sequence>MTIKYVNHLGKVTIDDSIITNISVASVMQSYGVVGLASASAKDGIYKLLGVNNMQRGVHIKRLDNGNIEINISLFLKYGVRIPVVCQNIIENVKYNVEKSLNVRVAEVNIFVQGIIK</sequence>
<comment type="similarity">
    <text evidence="1">Belongs to the asp23 family.</text>
</comment>
<proteinExistence type="inferred from homology"/>
<evidence type="ECO:0000313" key="2">
    <source>
        <dbReference type="EMBL" id="KWZ77699.1"/>
    </source>
</evidence>
<dbReference type="InterPro" id="IPR005531">
    <property type="entry name" value="Asp23"/>
</dbReference>
<keyword evidence="3" id="KW-1185">Reference proteome</keyword>
<dbReference type="PANTHER" id="PTHR34297">
    <property type="entry name" value="HYPOTHETICAL CYTOSOLIC PROTEIN-RELATED"/>
    <property type="match status" value="1"/>
</dbReference>
<dbReference type="RefSeq" id="WP_004835872.1">
    <property type="nucleotide sequence ID" value="NZ_CAMPNK010000005.1"/>
</dbReference>
<dbReference type="PANTHER" id="PTHR34297:SF2">
    <property type="entry name" value="ASP23_GLS24 FAMILY ENVELOPE STRESS RESPONSE PROTEIN"/>
    <property type="match status" value="1"/>
</dbReference>
<dbReference type="AlphaFoldDB" id="A0A133KDR1"/>
<dbReference type="PATRIC" id="fig|33036.3.peg.1159"/>
<organism evidence="2 3">
    <name type="scientific">Anaerococcus tetradius</name>
    <dbReference type="NCBI Taxonomy" id="33036"/>
    <lineage>
        <taxon>Bacteria</taxon>
        <taxon>Bacillati</taxon>
        <taxon>Bacillota</taxon>
        <taxon>Tissierellia</taxon>
        <taxon>Tissierellales</taxon>
        <taxon>Peptoniphilaceae</taxon>
        <taxon>Anaerococcus</taxon>
    </lineage>
</organism>
<dbReference type="STRING" id="33036.HMPREF3200_01170"/>
<dbReference type="Proteomes" id="UP000070383">
    <property type="component" value="Unassembled WGS sequence"/>
</dbReference>
<reference evidence="3" key="1">
    <citation type="submission" date="2016-01" db="EMBL/GenBank/DDBJ databases">
        <authorList>
            <person name="Mitreva M."/>
            <person name="Pepin K.H."/>
            <person name="Mihindukulasuriya K.A."/>
            <person name="Fulton R."/>
            <person name="Fronick C."/>
            <person name="O'Laughlin M."/>
            <person name="Miner T."/>
            <person name="Herter B."/>
            <person name="Rosa B.A."/>
            <person name="Cordes M."/>
            <person name="Tomlinson C."/>
            <person name="Wollam A."/>
            <person name="Palsikar V.B."/>
            <person name="Mardis E.R."/>
            <person name="Wilson R.K."/>
        </authorList>
    </citation>
    <scope>NUCLEOTIDE SEQUENCE [LARGE SCALE GENOMIC DNA]</scope>
    <source>
        <strain evidence="3">MJR8151</strain>
    </source>
</reference>
<evidence type="ECO:0000313" key="3">
    <source>
        <dbReference type="Proteomes" id="UP000070383"/>
    </source>
</evidence>